<evidence type="ECO:0000256" key="3">
    <source>
        <dbReference type="ARBA" id="ARBA00022617"/>
    </source>
</evidence>
<evidence type="ECO:0000313" key="11">
    <source>
        <dbReference type="EMBL" id="KAJ3255927.1"/>
    </source>
</evidence>
<dbReference type="PANTHER" id="PTHR21281:SF0">
    <property type="entry name" value="CYTOCHROME B5 DOMAIN-CONTAINING PROTEIN 1"/>
    <property type="match status" value="1"/>
</dbReference>
<comment type="function">
    <text evidence="9">Radial spoke stalk protein that binds heme under oxidizing conditions. Required for the coordinated beating of multiple cilia maybe by functioning in a redox signaling pathway.</text>
</comment>
<accession>A0AAD5Y310</accession>
<evidence type="ECO:0000259" key="10">
    <source>
        <dbReference type="PROSITE" id="PS50255"/>
    </source>
</evidence>
<dbReference type="Gene3D" id="3.10.120.10">
    <property type="entry name" value="Cytochrome b5-like heme/steroid binding domain"/>
    <property type="match status" value="1"/>
</dbReference>
<evidence type="ECO:0000256" key="2">
    <source>
        <dbReference type="ARBA" id="ARBA00022490"/>
    </source>
</evidence>
<comment type="caution">
    <text evidence="11">The sequence shown here is derived from an EMBL/GenBank/DDBJ whole genome shotgun (WGS) entry which is preliminary data.</text>
</comment>
<gene>
    <name evidence="11" type="primary">CYB5D1</name>
    <name evidence="11" type="ORF">HK103_005843</name>
</gene>
<organism evidence="11 12">
    <name type="scientific">Boothiomyces macroporosus</name>
    <dbReference type="NCBI Taxonomy" id="261099"/>
    <lineage>
        <taxon>Eukaryota</taxon>
        <taxon>Fungi</taxon>
        <taxon>Fungi incertae sedis</taxon>
        <taxon>Chytridiomycota</taxon>
        <taxon>Chytridiomycota incertae sedis</taxon>
        <taxon>Chytridiomycetes</taxon>
        <taxon>Rhizophydiales</taxon>
        <taxon>Terramycetaceae</taxon>
        <taxon>Boothiomyces</taxon>
    </lineage>
</organism>
<evidence type="ECO:0000256" key="6">
    <source>
        <dbReference type="ARBA" id="ARBA00023212"/>
    </source>
</evidence>
<keyword evidence="7" id="KW-0966">Cell projection</keyword>
<comment type="subcellular location">
    <subcellularLocation>
        <location evidence="1">Cytoplasm</location>
        <location evidence="1">Cytoskeleton</location>
        <location evidence="1">Cilium axoneme</location>
    </subcellularLocation>
</comment>
<dbReference type="Pfam" id="PF00173">
    <property type="entry name" value="Cyt-b5"/>
    <property type="match status" value="1"/>
</dbReference>
<dbReference type="InterPro" id="IPR036400">
    <property type="entry name" value="Cyt_B5-like_heme/steroid_sf"/>
</dbReference>
<dbReference type="GO" id="GO:0005930">
    <property type="term" value="C:axoneme"/>
    <property type="evidence" value="ECO:0007669"/>
    <property type="project" value="UniProtKB-SubCell"/>
</dbReference>
<name>A0AAD5Y310_9FUNG</name>
<keyword evidence="6" id="KW-0206">Cytoskeleton</keyword>
<keyword evidence="12" id="KW-1185">Reference proteome</keyword>
<keyword evidence="2" id="KW-0963">Cytoplasm</keyword>
<evidence type="ECO:0000256" key="8">
    <source>
        <dbReference type="ARBA" id="ARBA00040649"/>
    </source>
</evidence>
<sequence length="234" mass="26543">MATTTLTTGGTISAVGAQKKQYPYFTPEQVLAHDSPDDCWLSWLGCVYNLTELCQKYAGDPLLTPILANAGQDISHWFDPETGNLKTQINLLTDCKAYAKPYGKMIHVSPHIPQHNWDVEEATKPWWIDQSNCLGYLSKKTRKIRIVNTLTKDEHILEVCTEDSLSAIQDRYSLINAHAKGYMWKRLSVLLDMNLTLQENGIPDEEELFNDLGINSDQWLPVIHLYFSDDLTVA</sequence>
<dbReference type="SUPFAM" id="SSF55856">
    <property type="entry name" value="Cytochrome b5-like heme/steroid binding domain"/>
    <property type="match status" value="1"/>
</dbReference>
<dbReference type="GO" id="GO:0046872">
    <property type="term" value="F:metal ion binding"/>
    <property type="evidence" value="ECO:0007669"/>
    <property type="project" value="UniProtKB-KW"/>
</dbReference>
<feature type="domain" description="Cytochrome b5 heme-binding" evidence="10">
    <location>
        <begin position="22"/>
        <end position="106"/>
    </location>
</feature>
<keyword evidence="3" id="KW-0349">Heme</keyword>
<dbReference type="AlphaFoldDB" id="A0AAD5Y310"/>
<dbReference type="PROSITE" id="PS50255">
    <property type="entry name" value="CYTOCHROME_B5_2"/>
    <property type="match status" value="1"/>
</dbReference>
<proteinExistence type="predicted"/>
<dbReference type="Proteomes" id="UP001210925">
    <property type="component" value="Unassembled WGS sequence"/>
</dbReference>
<keyword evidence="4" id="KW-0479">Metal-binding</keyword>
<evidence type="ECO:0000256" key="1">
    <source>
        <dbReference type="ARBA" id="ARBA00004430"/>
    </source>
</evidence>
<dbReference type="InterPro" id="IPR001199">
    <property type="entry name" value="Cyt_B5-like_heme/steroid-bd"/>
</dbReference>
<keyword evidence="5" id="KW-0408">Iron</keyword>
<dbReference type="InterPro" id="IPR052320">
    <property type="entry name" value="Cytochrome_b5_domain"/>
</dbReference>
<evidence type="ECO:0000313" key="12">
    <source>
        <dbReference type="Proteomes" id="UP001210925"/>
    </source>
</evidence>
<dbReference type="EMBL" id="JADGKB010000058">
    <property type="protein sequence ID" value="KAJ3255927.1"/>
    <property type="molecule type" value="Genomic_DNA"/>
</dbReference>
<evidence type="ECO:0000256" key="5">
    <source>
        <dbReference type="ARBA" id="ARBA00023004"/>
    </source>
</evidence>
<protein>
    <recommendedName>
        <fullName evidence="8">Cytochrome b5 domain-containing protein 1</fullName>
    </recommendedName>
</protein>
<evidence type="ECO:0000256" key="9">
    <source>
        <dbReference type="ARBA" id="ARBA00046139"/>
    </source>
</evidence>
<evidence type="ECO:0000256" key="7">
    <source>
        <dbReference type="ARBA" id="ARBA00023273"/>
    </source>
</evidence>
<reference evidence="11" key="1">
    <citation type="submission" date="2020-05" db="EMBL/GenBank/DDBJ databases">
        <title>Phylogenomic resolution of chytrid fungi.</title>
        <authorList>
            <person name="Stajich J.E."/>
            <person name="Amses K."/>
            <person name="Simmons R."/>
            <person name="Seto K."/>
            <person name="Myers J."/>
            <person name="Bonds A."/>
            <person name="Quandt C.A."/>
            <person name="Barry K."/>
            <person name="Liu P."/>
            <person name="Grigoriev I."/>
            <person name="Longcore J.E."/>
            <person name="James T.Y."/>
        </authorList>
    </citation>
    <scope>NUCLEOTIDE SEQUENCE</scope>
    <source>
        <strain evidence="11">PLAUS21</strain>
    </source>
</reference>
<dbReference type="SMART" id="SM01117">
    <property type="entry name" value="Cyt-b5"/>
    <property type="match status" value="1"/>
</dbReference>
<dbReference type="PANTHER" id="PTHR21281">
    <property type="entry name" value="CYTOCHROME B5 DOMAIN-CONTAINING PROTEIN 1"/>
    <property type="match status" value="1"/>
</dbReference>
<evidence type="ECO:0000256" key="4">
    <source>
        <dbReference type="ARBA" id="ARBA00022723"/>
    </source>
</evidence>